<dbReference type="EMBL" id="CAJVPT010011727">
    <property type="protein sequence ID" value="CAG8581583.1"/>
    <property type="molecule type" value="Genomic_DNA"/>
</dbReference>
<accession>A0ACA9MDC1</accession>
<evidence type="ECO:0000313" key="1">
    <source>
        <dbReference type="EMBL" id="CAG8581583.1"/>
    </source>
</evidence>
<reference evidence="1" key="1">
    <citation type="submission" date="2021-06" db="EMBL/GenBank/DDBJ databases">
        <authorList>
            <person name="Kallberg Y."/>
            <person name="Tangrot J."/>
            <person name="Rosling A."/>
        </authorList>
    </citation>
    <scope>NUCLEOTIDE SEQUENCE</scope>
    <source>
        <strain evidence="1">CL356</strain>
    </source>
</reference>
<sequence length="537" mass="61956">MAEDYYSQGKSGNFDLNSVQYQCGSSSSMKSAPHLPPETLYEIFNYVSDRDARKLHSCLLVNRLWCFSAAQIMWKGPFEIASVMNSAKLIATYFLFFSEKTRDRLRNSHNVDVLPASPYRQPFINYVLFLRHIDFRKIYRAVRIWIRSKSLDEPFDLAVKNRQTEQANCIIEELGKLFTNGSARIDTLSLDVRRFEHDVDNDRIEFMSWPCYSEQYNSLRELREFVCGGKFSKDKIILKLTGLCKELESVALEDSAETAPKFLADFIGNQRRLRKLTLANWKSDLSLLYISTLAKTLRHIEFIKCEFPKSDGSECCFDRLAQCCNLEILRFEQCKNLGAKITRPLTQVEFKYLHTLCIDNDPGPDPPTNEIQSLIVNSKGSLKEITLNVKLSLYSDILDTISAHCPKLLKLSIVIENDFEMRQLITLFRHCNQLLELIIPRKWTLIEMKKPLIELGAVIPPTLKRLELCGIRFEHATWSEFLKLCPGSINSFVFNCFRQKSYITSVARYAKKHGKSVKSESSVEMSWLPELVSMELG</sequence>
<gene>
    <name evidence="1" type="ORF">ACOLOM_LOCUS5988</name>
</gene>
<proteinExistence type="predicted"/>
<dbReference type="Proteomes" id="UP000789525">
    <property type="component" value="Unassembled WGS sequence"/>
</dbReference>
<comment type="caution">
    <text evidence="1">The sequence shown here is derived from an EMBL/GenBank/DDBJ whole genome shotgun (WGS) entry which is preliminary data.</text>
</comment>
<name>A0ACA9MDC1_9GLOM</name>
<evidence type="ECO:0000313" key="2">
    <source>
        <dbReference type="Proteomes" id="UP000789525"/>
    </source>
</evidence>
<keyword evidence="2" id="KW-1185">Reference proteome</keyword>
<protein>
    <submittedName>
        <fullName evidence="1">3594_t:CDS:1</fullName>
    </submittedName>
</protein>
<organism evidence="1 2">
    <name type="scientific">Acaulospora colombiana</name>
    <dbReference type="NCBI Taxonomy" id="27376"/>
    <lineage>
        <taxon>Eukaryota</taxon>
        <taxon>Fungi</taxon>
        <taxon>Fungi incertae sedis</taxon>
        <taxon>Mucoromycota</taxon>
        <taxon>Glomeromycotina</taxon>
        <taxon>Glomeromycetes</taxon>
        <taxon>Diversisporales</taxon>
        <taxon>Acaulosporaceae</taxon>
        <taxon>Acaulospora</taxon>
    </lineage>
</organism>